<feature type="non-terminal residue" evidence="2">
    <location>
        <position position="1"/>
    </location>
</feature>
<evidence type="ECO:0000256" key="1">
    <source>
        <dbReference type="SAM" id="MobiDB-lite"/>
    </source>
</evidence>
<feature type="region of interest" description="Disordered" evidence="1">
    <location>
        <begin position="155"/>
        <end position="218"/>
    </location>
</feature>
<evidence type="ECO:0000313" key="3">
    <source>
        <dbReference type="Proteomes" id="UP000762676"/>
    </source>
</evidence>
<keyword evidence="3" id="KW-1185">Reference proteome</keyword>
<comment type="caution">
    <text evidence="2">The sequence shown here is derived from an EMBL/GenBank/DDBJ whole genome shotgun (WGS) entry which is preliminary data.</text>
</comment>
<evidence type="ECO:0000313" key="2">
    <source>
        <dbReference type="EMBL" id="GFR60499.1"/>
    </source>
</evidence>
<gene>
    <name evidence="2" type="ORF">ElyMa_001823600</name>
</gene>
<organism evidence="2 3">
    <name type="scientific">Elysia marginata</name>
    <dbReference type="NCBI Taxonomy" id="1093978"/>
    <lineage>
        <taxon>Eukaryota</taxon>
        <taxon>Metazoa</taxon>
        <taxon>Spiralia</taxon>
        <taxon>Lophotrochozoa</taxon>
        <taxon>Mollusca</taxon>
        <taxon>Gastropoda</taxon>
        <taxon>Heterobranchia</taxon>
        <taxon>Euthyneura</taxon>
        <taxon>Panpulmonata</taxon>
        <taxon>Sacoglossa</taxon>
        <taxon>Placobranchoidea</taxon>
        <taxon>Plakobranchidae</taxon>
        <taxon>Elysia</taxon>
    </lineage>
</organism>
<feature type="compositionally biased region" description="Basic and acidic residues" evidence="1">
    <location>
        <begin position="155"/>
        <end position="180"/>
    </location>
</feature>
<reference evidence="2 3" key="1">
    <citation type="journal article" date="2021" name="Elife">
        <title>Chloroplast acquisition without the gene transfer in kleptoplastic sea slugs, Plakobranchus ocellatus.</title>
        <authorList>
            <person name="Maeda T."/>
            <person name="Takahashi S."/>
            <person name="Yoshida T."/>
            <person name="Shimamura S."/>
            <person name="Takaki Y."/>
            <person name="Nagai Y."/>
            <person name="Toyoda A."/>
            <person name="Suzuki Y."/>
            <person name="Arimoto A."/>
            <person name="Ishii H."/>
            <person name="Satoh N."/>
            <person name="Nishiyama T."/>
            <person name="Hasebe M."/>
            <person name="Maruyama T."/>
            <person name="Minagawa J."/>
            <person name="Obokata J."/>
            <person name="Shigenobu S."/>
        </authorList>
    </citation>
    <scope>NUCLEOTIDE SEQUENCE [LARGE SCALE GENOMIC DNA]</scope>
</reference>
<dbReference type="EMBL" id="BMAT01003681">
    <property type="protein sequence ID" value="GFR60499.1"/>
    <property type="molecule type" value="Genomic_DNA"/>
</dbReference>
<feature type="non-terminal residue" evidence="2">
    <location>
        <position position="229"/>
    </location>
</feature>
<sequence length="229" mass="24306">TSTTTTLPPAATTTTSLLPVLSTPHLPLASTPNTLPLDSIPLSTPCPATSAAATSISNDLMDDPSLTTTLELLSEAATDFDLPSEVISAATTAAATGTNTESSPLTKSAFWSQTMDDLFAVDGNSSMPRNGNKKKRTPVVVHRVLTSDEILQQKAKEIADKERKTREKEEKAKAREESRQKRAQAAAEKRKAKESAATGPSQKKAKRPATTSTALTQDRCILCLTAQEG</sequence>
<protein>
    <submittedName>
        <fullName evidence="2">Uncharacterized protein</fullName>
    </submittedName>
</protein>
<dbReference type="AlphaFoldDB" id="A0AAV4EI36"/>
<name>A0AAV4EI36_9GAST</name>
<dbReference type="Proteomes" id="UP000762676">
    <property type="component" value="Unassembled WGS sequence"/>
</dbReference>
<accession>A0AAV4EI36</accession>
<proteinExistence type="predicted"/>